<evidence type="ECO:0000256" key="1">
    <source>
        <dbReference type="SAM" id="SignalP"/>
    </source>
</evidence>
<dbReference type="EMBL" id="MU006225">
    <property type="protein sequence ID" value="KAF2826633.1"/>
    <property type="molecule type" value="Genomic_DNA"/>
</dbReference>
<organism evidence="2 3">
    <name type="scientific">Ophiobolus disseminans</name>
    <dbReference type="NCBI Taxonomy" id="1469910"/>
    <lineage>
        <taxon>Eukaryota</taxon>
        <taxon>Fungi</taxon>
        <taxon>Dikarya</taxon>
        <taxon>Ascomycota</taxon>
        <taxon>Pezizomycotina</taxon>
        <taxon>Dothideomycetes</taxon>
        <taxon>Pleosporomycetidae</taxon>
        <taxon>Pleosporales</taxon>
        <taxon>Pleosporineae</taxon>
        <taxon>Phaeosphaeriaceae</taxon>
        <taxon>Ophiobolus</taxon>
    </lineage>
</organism>
<keyword evidence="3" id="KW-1185">Reference proteome</keyword>
<evidence type="ECO:0000313" key="2">
    <source>
        <dbReference type="EMBL" id="KAF2826633.1"/>
    </source>
</evidence>
<dbReference type="Proteomes" id="UP000799424">
    <property type="component" value="Unassembled WGS sequence"/>
</dbReference>
<evidence type="ECO:0000313" key="3">
    <source>
        <dbReference type="Proteomes" id="UP000799424"/>
    </source>
</evidence>
<reference evidence="2" key="1">
    <citation type="journal article" date="2020" name="Stud. Mycol.">
        <title>101 Dothideomycetes genomes: a test case for predicting lifestyles and emergence of pathogens.</title>
        <authorList>
            <person name="Haridas S."/>
            <person name="Albert R."/>
            <person name="Binder M."/>
            <person name="Bloem J."/>
            <person name="Labutti K."/>
            <person name="Salamov A."/>
            <person name="Andreopoulos B."/>
            <person name="Baker S."/>
            <person name="Barry K."/>
            <person name="Bills G."/>
            <person name="Bluhm B."/>
            <person name="Cannon C."/>
            <person name="Castanera R."/>
            <person name="Culley D."/>
            <person name="Daum C."/>
            <person name="Ezra D."/>
            <person name="Gonzalez J."/>
            <person name="Henrissat B."/>
            <person name="Kuo A."/>
            <person name="Liang C."/>
            <person name="Lipzen A."/>
            <person name="Lutzoni F."/>
            <person name="Magnuson J."/>
            <person name="Mondo S."/>
            <person name="Nolan M."/>
            <person name="Ohm R."/>
            <person name="Pangilinan J."/>
            <person name="Park H.-J."/>
            <person name="Ramirez L."/>
            <person name="Alfaro M."/>
            <person name="Sun H."/>
            <person name="Tritt A."/>
            <person name="Yoshinaga Y."/>
            <person name="Zwiers L.-H."/>
            <person name="Turgeon B."/>
            <person name="Goodwin S."/>
            <person name="Spatafora J."/>
            <person name="Crous P."/>
            <person name="Grigoriev I."/>
        </authorList>
    </citation>
    <scope>NUCLEOTIDE SEQUENCE</scope>
    <source>
        <strain evidence="2">CBS 113818</strain>
    </source>
</reference>
<proteinExistence type="predicted"/>
<feature type="chain" id="PRO_5025459549" description="CBM1 domain-containing protein" evidence="1">
    <location>
        <begin position="21"/>
        <end position="75"/>
    </location>
</feature>
<sequence>MRIPLLTALLTLLALPLANANKDPEKPHCWDWGRGSWCQNNAITYCANSKLFSLPCNVRFQCVEHPVTVARCVPM</sequence>
<name>A0A6A7A0J8_9PLEO</name>
<accession>A0A6A7A0J8</accession>
<protein>
    <recommendedName>
        <fullName evidence="4">CBM1 domain-containing protein</fullName>
    </recommendedName>
</protein>
<dbReference type="AlphaFoldDB" id="A0A6A7A0J8"/>
<evidence type="ECO:0008006" key="4">
    <source>
        <dbReference type="Google" id="ProtNLM"/>
    </source>
</evidence>
<feature type="signal peptide" evidence="1">
    <location>
        <begin position="1"/>
        <end position="20"/>
    </location>
</feature>
<keyword evidence="1" id="KW-0732">Signal</keyword>
<gene>
    <name evidence="2" type="ORF">CC86DRAFT_405898</name>
</gene>